<dbReference type="EMBL" id="BKCJ010282253">
    <property type="protein sequence ID" value="GEZ46586.1"/>
    <property type="molecule type" value="Genomic_DNA"/>
</dbReference>
<feature type="region of interest" description="Disordered" evidence="1">
    <location>
        <begin position="161"/>
        <end position="181"/>
    </location>
</feature>
<protein>
    <recommendedName>
        <fullName evidence="3">Reverse transcriptase domain-containing protein</fullName>
    </recommendedName>
</protein>
<evidence type="ECO:0000313" key="2">
    <source>
        <dbReference type="EMBL" id="GEZ46586.1"/>
    </source>
</evidence>
<organism evidence="2">
    <name type="scientific">Tanacetum cinerariifolium</name>
    <name type="common">Dalmatian daisy</name>
    <name type="synonym">Chrysanthemum cinerariifolium</name>
    <dbReference type="NCBI Taxonomy" id="118510"/>
    <lineage>
        <taxon>Eukaryota</taxon>
        <taxon>Viridiplantae</taxon>
        <taxon>Streptophyta</taxon>
        <taxon>Embryophyta</taxon>
        <taxon>Tracheophyta</taxon>
        <taxon>Spermatophyta</taxon>
        <taxon>Magnoliopsida</taxon>
        <taxon>eudicotyledons</taxon>
        <taxon>Gunneridae</taxon>
        <taxon>Pentapetalae</taxon>
        <taxon>asterids</taxon>
        <taxon>campanulids</taxon>
        <taxon>Asterales</taxon>
        <taxon>Asteraceae</taxon>
        <taxon>Asteroideae</taxon>
        <taxon>Anthemideae</taxon>
        <taxon>Anthemidinae</taxon>
        <taxon>Tanacetum</taxon>
    </lineage>
</organism>
<reference evidence="2" key="1">
    <citation type="journal article" date="2019" name="Sci. Rep.">
        <title>Draft genome of Tanacetum cinerariifolium, the natural source of mosquito coil.</title>
        <authorList>
            <person name="Yamashiro T."/>
            <person name="Shiraishi A."/>
            <person name="Satake H."/>
            <person name="Nakayama K."/>
        </authorList>
    </citation>
    <scope>NUCLEOTIDE SEQUENCE</scope>
</reference>
<feature type="compositionally biased region" description="Basic and acidic residues" evidence="1">
    <location>
        <begin position="444"/>
        <end position="457"/>
    </location>
</feature>
<feature type="region of interest" description="Disordered" evidence="1">
    <location>
        <begin position="431"/>
        <end position="458"/>
    </location>
</feature>
<feature type="compositionally biased region" description="Acidic residues" evidence="1">
    <location>
        <begin position="22"/>
        <end position="31"/>
    </location>
</feature>
<dbReference type="PANTHER" id="PTHR15503">
    <property type="entry name" value="LDOC1 RELATED"/>
    <property type="match status" value="1"/>
</dbReference>
<proteinExistence type="predicted"/>
<feature type="compositionally biased region" description="Low complexity" evidence="1">
    <location>
        <begin position="1"/>
        <end position="15"/>
    </location>
</feature>
<comment type="caution">
    <text evidence="2">The sequence shown here is derived from an EMBL/GenBank/DDBJ whole genome shotgun (WGS) entry which is preliminary data.</text>
</comment>
<dbReference type="InterPro" id="IPR032567">
    <property type="entry name" value="RTL1-rel"/>
</dbReference>
<gene>
    <name evidence="2" type="ORF">Tci_518559</name>
</gene>
<dbReference type="AlphaFoldDB" id="A0A699IC58"/>
<evidence type="ECO:0008006" key="3">
    <source>
        <dbReference type="Google" id="ProtNLM"/>
    </source>
</evidence>
<sequence length="636" mass="71398">MSSDSAHSSEARSWSIPSEAFEKEDDDEEEDEHHALADSSVVPIIDAVSLAEDTEAFETVESTPTPIPSPRSRTAMMSVRPQTSMSAIVEVLIVEYASAPTPPSPPPSLLTSLSSPLPQIPSPPLPLPSPPTYTSLTYAEAPLGYRVARIRLRAASPLPLPTPSSPLLPPTTGHREDVPEADVPSRKRLCLTTPTFRFEIRECSAAAARHQGLLSEIEVLRRERLGYKKESTKTRQALARSEAHNRALETQIATIETRLYRLEWKRQDVDDHATRAMMRIYVLEQREHINTLEDIGRVVGLTQWFERMESVFHISNCVVGNQVKYATCTLLGNALTWWNSHVKTVGHNATYGMLWKTLMKMMTNKCCPRGEIKKLEIKIWNLKVKGCVMASKRKKIHDAIGFATELMDQKIRTLAECQAKNKRKFEDTLRNNQNQQQPFKRHNVAHDDTAGPGEKKPYGGSKPLCPKCNYQHEGKCTPRCNKCKKGYYKKDYPKLRNKNQGNQVRNGNVVARAYTVGTAGTNLNSNVVTDHGYDVELADGKIIKANTLIRGCTLNFLNHPFNIDLIPVELDKSRENQIEDVPIVQDFPKVFLEDLPGIPPARQVEFQIDLVPGAAPVAQEPYRLAPFEMKELSEQL</sequence>
<evidence type="ECO:0000256" key="1">
    <source>
        <dbReference type="SAM" id="MobiDB-lite"/>
    </source>
</evidence>
<accession>A0A699IC58</accession>
<feature type="region of interest" description="Disordered" evidence="1">
    <location>
        <begin position="1"/>
        <end position="41"/>
    </location>
</feature>
<name>A0A699IC58_TANCI</name>
<dbReference type="PANTHER" id="PTHR15503:SF45">
    <property type="entry name" value="RNA-DIRECTED DNA POLYMERASE HOMOLOG"/>
    <property type="match status" value="1"/>
</dbReference>